<evidence type="ECO:0000259" key="3">
    <source>
        <dbReference type="Pfam" id="PF00160"/>
    </source>
</evidence>
<evidence type="ECO:0000313" key="4">
    <source>
        <dbReference type="EMBL" id="OAY85323.1"/>
    </source>
</evidence>
<accession>A0A199W7Y9</accession>
<dbReference type="Proteomes" id="UP000092600">
    <property type="component" value="Unassembled WGS sequence"/>
</dbReference>
<proteinExistence type="predicted"/>
<dbReference type="SUPFAM" id="SSF50891">
    <property type="entry name" value="Cyclophilin-like"/>
    <property type="match status" value="1"/>
</dbReference>
<dbReference type="EMBL" id="LSRQ01000110">
    <property type="protein sequence ID" value="OAY85323.1"/>
    <property type="molecule type" value="Genomic_DNA"/>
</dbReference>
<feature type="transmembrane region" description="Helical" evidence="2">
    <location>
        <begin position="15"/>
        <end position="36"/>
    </location>
</feature>
<dbReference type="FunFam" id="2.40.100.10:FF:000086">
    <property type="entry name" value="Predicted protein"/>
    <property type="match status" value="1"/>
</dbReference>
<organism evidence="4 5">
    <name type="scientific">Ananas comosus</name>
    <name type="common">Pineapple</name>
    <name type="synonym">Ananas ananas</name>
    <dbReference type="NCBI Taxonomy" id="4615"/>
    <lineage>
        <taxon>Eukaryota</taxon>
        <taxon>Viridiplantae</taxon>
        <taxon>Streptophyta</taxon>
        <taxon>Embryophyta</taxon>
        <taxon>Tracheophyta</taxon>
        <taxon>Spermatophyta</taxon>
        <taxon>Magnoliopsida</taxon>
        <taxon>Liliopsida</taxon>
        <taxon>Poales</taxon>
        <taxon>Bromeliaceae</taxon>
        <taxon>Bromelioideae</taxon>
        <taxon>Ananas</taxon>
    </lineage>
</organism>
<dbReference type="STRING" id="4615.A0A199W7Y9"/>
<evidence type="ECO:0000313" key="5">
    <source>
        <dbReference type="Proteomes" id="UP000092600"/>
    </source>
</evidence>
<dbReference type="PANTHER" id="PTHR46873:SF1">
    <property type="entry name" value="EXPRESSED PROTEIN"/>
    <property type="match status" value="1"/>
</dbReference>
<reference evidence="4 5" key="1">
    <citation type="journal article" date="2016" name="DNA Res.">
        <title>The draft genome of MD-2 pineapple using hybrid error correction of long reads.</title>
        <authorList>
            <person name="Redwan R.M."/>
            <person name="Saidin A."/>
            <person name="Kumar S.V."/>
        </authorList>
    </citation>
    <scope>NUCLEOTIDE SEQUENCE [LARGE SCALE GENOMIC DNA]</scope>
    <source>
        <strain evidence="5">cv. MD2</strain>
        <tissue evidence="4">Leaf</tissue>
    </source>
</reference>
<dbReference type="AlphaFoldDB" id="A0A199W7Y9"/>
<sequence length="347" mass="38056">MARRQSEANGARRSLWVLLFMVFVFCSVAYIGLSAAMRPRRGDSSSSVVDSGRGAKEGAKEEEEEEEVGKCCRGIEGLELWGAAVKWGSDHRFDSARGCCRACEAMCPAASSDRPCLCNSWVFCGDRARCGDRFGECWLKKQEDVLFPAVAAIGENVMWTSGLIFGEGEGIIGLETDYGTLHVKLLPACAPRSVSYISELLQSRHSAGCQIYRAEDRGNSWDLNGFHIADASFGPPYALLQGTLEGEGIPFKNIPTEACPTIKRGSVAWVGSGPEFFISLANHYEWRKAYTVFGSVLPKSMEIAEKIASLPTKPDIWKSFNVSVLKKPISIKIKRITKGTKSSFHES</sequence>
<dbReference type="InterPro" id="IPR029000">
    <property type="entry name" value="Cyclophilin-like_dom_sf"/>
</dbReference>
<dbReference type="Gene3D" id="2.40.100.10">
    <property type="entry name" value="Cyclophilin-like"/>
    <property type="match status" value="1"/>
</dbReference>
<feature type="domain" description="PPIase cyclophilin-type" evidence="3">
    <location>
        <begin position="173"/>
        <end position="324"/>
    </location>
</feature>
<feature type="region of interest" description="Disordered" evidence="1">
    <location>
        <begin position="39"/>
        <end position="67"/>
    </location>
</feature>
<comment type="caution">
    <text evidence="4">The sequence shown here is derived from an EMBL/GenBank/DDBJ whole genome shotgun (WGS) entry which is preliminary data.</text>
</comment>
<evidence type="ECO:0000256" key="1">
    <source>
        <dbReference type="SAM" id="MobiDB-lite"/>
    </source>
</evidence>
<keyword evidence="2" id="KW-0812">Transmembrane</keyword>
<protein>
    <recommendedName>
        <fullName evidence="3">PPIase cyclophilin-type domain-containing protein</fullName>
    </recommendedName>
</protein>
<dbReference type="Pfam" id="PF00160">
    <property type="entry name" value="Pro_isomerase"/>
    <property type="match status" value="1"/>
</dbReference>
<keyword evidence="2" id="KW-0472">Membrane</keyword>
<dbReference type="PANTHER" id="PTHR46873">
    <property type="entry name" value="EXPRESSED PROTEIN"/>
    <property type="match status" value="1"/>
</dbReference>
<evidence type="ECO:0000256" key="2">
    <source>
        <dbReference type="SAM" id="Phobius"/>
    </source>
</evidence>
<dbReference type="InterPro" id="IPR002130">
    <property type="entry name" value="Cyclophilin-type_PPIase_dom"/>
</dbReference>
<keyword evidence="2" id="KW-1133">Transmembrane helix</keyword>
<name>A0A199W7Y9_ANACO</name>
<gene>
    <name evidence="4" type="ORF">ACMD2_05678</name>
</gene>
<dbReference type="GO" id="GO:0003755">
    <property type="term" value="F:peptidyl-prolyl cis-trans isomerase activity"/>
    <property type="evidence" value="ECO:0007669"/>
    <property type="project" value="InterPro"/>
</dbReference>